<organism evidence="6 7">
    <name type="scientific">Desulfotruncus arcticus DSM 17038</name>
    <dbReference type="NCBI Taxonomy" id="1121424"/>
    <lineage>
        <taxon>Bacteria</taxon>
        <taxon>Bacillati</taxon>
        <taxon>Bacillota</taxon>
        <taxon>Clostridia</taxon>
        <taxon>Eubacteriales</taxon>
        <taxon>Desulfallaceae</taxon>
        <taxon>Desulfotruncus</taxon>
    </lineage>
</organism>
<dbReference type="PANTHER" id="PTHR33798:SF5">
    <property type="entry name" value="FLAVIN REDUCTASE LIKE DOMAIN-CONTAINING PROTEIN"/>
    <property type="match status" value="1"/>
</dbReference>
<keyword evidence="2" id="KW-0285">Flavoprotein</keyword>
<name>A0A1I2SZM5_9FIRM</name>
<evidence type="ECO:0000256" key="2">
    <source>
        <dbReference type="ARBA" id="ARBA00022630"/>
    </source>
</evidence>
<dbReference type="Proteomes" id="UP000199337">
    <property type="component" value="Unassembled WGS sequence"/>
</dbReference>
<keyword evidence="7" id="KW-1185">Reference proteome</keyword>
<dbReference type="SMART" id="SM00903">
    <property type="entry name" value="Flavin_Reduct"/>
    <property type="match status" value="1"/>
</dbReference>
<evidence type="ECO:0000259" key="5">
    <source>
        <dbReference type="SMART" id="SM00903"/>
    </source>
</evidence>
<evidence type="ECO:0000256" key="3">
    <source>
        <dbReference type="ARBA" id="ARBA00022643"/>
    </source>
</evidence>
<dbReference type="PANTHER" id="PTHR33798">
    <property type="entry name" value="FLAVOPROTEIN OXYGENASE"/>
    <property type="match status" value="1"/>
</dbReference>
<comment type="similarity">
    <text evidence="4">Belongs to the flavoredoxin family.</text>
</comment>
<evidence type="ECO:0000313" key="7">
    <source>
        <dbReference type="Proteomes" id="UP000199337"/>
    </source>
</evidence>
<dbReference type="SUPFAM" id="SSF50475">
    <property type="entry name" value="FMN-binding split barrel"/>
    <property type="match status" value="1"/>
</dbReference>
<dbReference type="STRING" id="341036.SAMN05660649_02086"/>
<dbReference type="RefSeq" id="WP_092471309.1">
    <property type="nucleotide sequence ID" value="NZ_FOOX01000006.1"/>
</dbReference>
<dbReference type="AlphaFoldDB" id="A0A1I2SZM5"/>
<keyword evidence="3" id="KW-0288">FMN</keyword>
<dbReference type="Pfam" id="PF01613">
    <property type="entry name" value="Flavin_Reduct"/>
    <property type="match status" value="1"/>
</dbReference>
<dbReference type="GO" id="GO:0010181">
    <property type="term" value="F:FMN binding"/>
    <property type="evidence" value="ECO:0007669"/>
    <property type="project" value="InterPro"/>
</dbReference>
<dbReference type="GO" id="GO:0016646">
    <property type="term" value="F:oxidoreductase activity, acting on the CH-NH group of donors, NAD or NADP as acceptor"/>
    <property type="evidence" value="ECO:0007669"/>
    <property type="project" value="UniProtKB-ARBA"/>
</dbReference>
<dbReference type="EMBL" id="FOOX01000006">
    <property type="protein sequence ID" value="SFG58103.1"/>
    <property type="molecule type" value="Genomic_DNA"/>
</dbReference>
<comment type="cofactor">
    <cofactor evidence="1">
        <name>FMN</name>
        <dbReference type="ChEBI" id="CHEBI:58210"/>
    </cofactor>
</comment>
<gene>
    <name evidence="6" type="ORF">SAMN05660649_02086</name>
</gene>
<evidence type="ECO:0000256" key="4">
    <source>
        <dbReference type="ARBA" id="ARBA00038054"/>
    </source>
</evidence>
<proteinExistence type="inferred from homology"/>
<feature type="domain" description="Flavin reductase like" evidence="5">
    <location>
        <begin position="12"/>
        <end position="157"/>
    </location>
</feature>
<dbReference type="OrthoDB" id="9794638at2"/>
<evidence type="ECO:0000313" key="6">
    <source>
        <dbReference type="EMBL" id="SFG58103.1"/>
    </source>
</evidence>
<protein>
    <submittedName>
        <fullName evidence="6">NADH-FMN oxidoreductase RutF, flavin reductase (DIM6/NTAB) family</fullName>
    </submittedName>
</protein>
<accession>A0A1I2SZM5</accession>
<sequence length="198" mass="22499">MLLKPRQREQILPLPVVLISTLSADGVRNIAPWSNVTPILRPLEDVILASWIKRDTLYNIRQTREFVINIPPARMAEAVMSCSKNFAPEVDEFEQADLKPRHSSMVKAPGVEGCLAWAECKLLEEITREKYALIIGRVVHLEGNDDFFNEAGEMDYERAEPLSAMLGEKGIRFTRPVYAGRYADYKEMFISKSNNSPD</sequence>
<evidence type="ECO:0000256" key="1">
    <source>
        <dbReference type="ARBA" id="ARBA00001917"/>
    </source>
</evidence>
<dbReference type="Gene3D" id="2.30.110.10">
    <property type="entry name" value="Electron Transport, Fmn-binding Protein, Chain A"/>
    <property type="match status" value="1"/>
</dbReference>
<reference evidence="7" key="1">
    <citation type="submission" date="2016-10" db="EMBL/GenBank/DDBJ databases">
        <authorList>
            <person name="Varghese N."/>
            <person name="Submissions S."/>
        </authorList>
    </citation>
    <scope>NUCLEOTIDE SEQUENCE [LARGE SCALE GENOMIC DNA]</scope>
    <source>
        <strain evidence="7">DSM 17038</strain>
    </source>
</reference>
<dbReference type="InterPro" id="IPR012349">
    <property type="entry name" value="Split_barrel_FMN-bd"/>
</dbReference>
<dbReference type="InterPro" id="IPR002563">
    <property type="entry name" value="Flavin_Rdtase-like_dom"/>
</dbReference>